<protein>
    <submittedName>
        <fullName evidence="1">Cell wall-binding repeat-containing protein</fullName>
    </submittedName>
</protein>
<sequence>MTGRLSSAFVRSLVLLTVGVVAAAVLTAMPIEAQKAEAATFDAGHIIDDEVFYDSTTMTESQIRSFINSKVPKCRAGYTCLDAYKENTTARSADKYCKAIASGKNEDAARIIYKVSRACDINPQVILVTLQKEQGLLTHEWPSTWRYTIAMGFGCPDGADCNKKYFGFQNQLYLGARQFQIYRLYPNDFGYRAGRTNTIKWHPNSSCGTSQVYIQNQATAGLYNYTPYRPNSAALKAGYGVGDNCSSYGNRNFFLYFNDWFGSTYKGYSANPQLEALQKKYFSQLGYTTSGLEHYSGGGVGQEFEKGWAYGSKSTGAYYTKADIGRSYIALRGPVGVLGYPTSNPKGERDGGSSQQFQKGALYYSPKFSIHRLGGEIRNSYVALKGPSGTLGFPIDAQKSLGGDKVMQPFEKGALYSSKSLGTHLMQSVIGTAYNKAGGVTSSLGFPVDSTKKNSDGSAYQEFQGGWLSVSTSGRATITDRIYGSDRYSTSVQISRSSGSGTGGTVYIATGQNYPDALSAAAAAGAKDAPLLLVKGSSIPSTVAAELKRLKPQKIVVVGGTGVVTSGVAKQLGSYGSVSRISGADRYETSRNAALTFGKASTAFIATGRNFPDALSAGAAAGSVDAPVILVDGMREPLTAATKSTLTKLGVKNVVIAGGTGVVSTTIEKQLKSAGFGVKRLAGKDRYATAAAINSAYFSTSSAAYVATGANYADALTGGAAAARSGSAMYITTQKCMPASIRNAAVKQAPTSVHVIGGPLVVSSHSARFGGC</sequence>
<dbReference type="Proteomes" id="UP000662814">
    <property type="component" value="Chromosome"/>
</dbReference>
<organism evidence="1 2">
    <name type="scientific">Paramicrobacterium chengjingii</name>
    <dbReference type="NCBI Taxonomy" id="2769067"/>
    <lineage>
        <taxon>Bacteria</taxon>
        <taxon>Bacillati</taxon>
        <taxon>Actinomycetota</taxon>
        <taxon>Actinomycetes</taxon>
        <taxon>Micrococcales</taxon>
        <taxon>Microbacteriaceae</taxon>
        <taxon>Paramicrobacterium</taxon>
    </lineage>
</organism>
<dbReference type="InterPro" id="IPR013207">
    <property type="entry name" value="LGFP"/>
</dbReference>
<proteinExistence type="predicted"/>
<dbReference type="PANTHER" id="PTHR30032">
    <property type="entry name" value="N-ACETYLMURAMOYL-L-ALANINE AMIDASE-RELATED"/>
    <property type="match status" value="1"/>
</dbReference>
<keyword evidence="2" id="KW-1185">Reference proteome</keyword>
<dbReference type="EMBL" id="CP061169">
    <property type="protein sequence ID" value="QPZ39385.1"/>
    <property type="molecule type" value="Genomic_DNA"/>
</dbReference>
<dbReference type="PANTHER" id="PTHR30032:SF8">
    <property type="entry name" value="GERMINATION-SPECIFIC N-ACETYLMURAMOYL-L-ALANINE AMIDASE"/>
    <property type="match status" value="1"/>
</dbReference>
<evidence type="ECO:0000313" key="1">
    <source>
        <dbReference type="EMBL" id="QPZ39385.1"/>
    </source>
</evidence>
<gene>
    <name evidence="1" type="ORF">HCR76_04810</name>
</gene>
<evidence type="ECO:0000313" key="2">
    <source>
        <dbReference type="Proteomes" id="UP000662814"/>
    </source>
</evidence>
<dbReference type="InterPro" id="IPR007253">
    <property type="entry name" value="Cell_wall-bd_2"/>
</dbReference>
<dbReference type="Gene3D" id="3.40.50.12090">
    <property type="match status" value="2"/>
</dbReference>
<dbReference type="RefSeq" id="WP_166988729.1">
    <property type="nucleotide sequence ID" value="NZ_CP061169.1"/>
</dbReference>
<dbReference type="InterPro" id="IPR051922">
    <property type="entry name" value="Bact_Sporulation_Assoc"/>
</dbReference>
<accession>A0ABX6YL34</accession>
<dbReference type="Pfam" id="PF08310">
    <property type="entry name" value="LGFP"/>
    <property type="match status" value="2"/>
</dbReference>
<reference evidence="1 2" key="1">
    <citation type="submission" date="2020-12" db="EMBL/GenBank/DDBJ databases">
        <title>Microbacterium sp. HY060.</title>
        <authorList>
            <person name="Zhou J."/>
        </authorList>
    </citation>
    <scope>NUCLEOTIDE SEQUENCE [LARGE SCALE GENOMIC DNA]</scope>
    <source>
        <strain evidence="1 2">HY60</strain>
    </source>
</reference>
<dbReference type="Pfam" id="PF04122">
    <property type="entry name" value="CW_binding_2"/>
    <property type="match status" value="3"/>
</dbReference>
<name>A0ABX6YL34_9MICO</name>